<evidence type="ECO:0000313" key="4">
    <source>
        <dbReference type="EMBL" id="CUV09203.1"/>
    </source>
</evidence>
<dbReference type="AlphaFoldDB" id="A0A160VFA8"/>
<comment type="similarity">
    <text evidence="1">Belongs to the SCO1/2 family.</text>
</comment>
<keyword evidence="2" id="KW-0186">Copper</keyword>
<accession>A0A160VFA8</accession>
<dbReference type="InterPro" id="IPR003782">
    <property type="entry name" value="SCO1/SenC"/>
</dbReference>
<sequence>MGAVILLGAGASWVIQKANSSYDIPILKPVPVFSFINQDGDPFTEKDLNDKITVLDFIFTSCPGPCPIMTQNMTGLYQDFDQVEEVQFVSITVDPDVDTQEILKQYAKINGVKDDRWQFITSSIEAIKDLKKNGFMLYAEELPRGHAIKFVLIDQNGQIRKYFDGTEEASMAVLRKDITNLVKEFKS</sequence>
<protein>
    <submittedName>
        <fullName evidence="4">Cytochrome oxidase biogenesis protein Sco1/SenC/PrrC, putative copper metallochaperone</fullName>
    </submittedName>
</protein>
<dbReference type="EMBL" id="FAXC01000200">
    <property type="protein sequence ID" value="CUV09203.1"/>
    <property type="molecule type" value="Genomic_DNA"/>
</dbReference>
<feature type="domain" description="Thioredoxin" evidence="3">
    <location>
        <begin position="24"/>
        <end position="183"/>
    </location>
</feature>
<dbReference type="PROSITE" id="PS51352">
    <property type="entry name" value="THIOREDOXIN_2"/>
    <property type="match status" value="1"/>
</dbReference>
<dbReference type="PANTHER" id="PTHR12151">
    <property type="entry name" value="ELECTRON TRANSPORT PROTIN SCO1/SENC FAMILY MEMBER"/>
    <property type="match status" value="1"/>
</dbReference>
<dbReference type="PANTHER" id="PTHR12151:SF25">
    <property type="entry name" value="LINALOOL DEHYDRATASE_ISOMERASE DOMAIN-CONTAINING PROTEIN"/>
    <property type="match status" value="1"/>
</dbReference>
<gene>
    <name evidence="4" type="ORF">MGWOODY_Mmi471</name>
</gene>
<evidence type="ECO:0000256" key="1">
    <source>
        <dbReference type="ARBA" id="ARBA00010996"/>
    </source>
</evidence>
<reference evidence="4" key="1">
    <citation type="submission" date="2015-10" db="EMBL/GenBank/DDBJ databases">
        <authorList>
            <person name="Gilbert D.G."/>
        </authorList>
    </citation>
    <scope>NUCLEOTIDE SEQUENCE</scope>
</reference>
<dbReference type="Pfam" id="PF02630">
    <property type="entry name" value="SCO1-SenC"/>
    <property type="match status" value="1"/>
</dbReference>
<dbReference type="SUPFAM" id="SSF52833">
    <property type="entry name" value="Thioredoxin-like"/>
    <property type="match status" value="1"/>
</dbReference>
<dbReference type="InterPro" id="IPR013766">
    <property type="entry name" value="Thioredoxin_domain"/>
</dbReference>
<dbReference type="CDD" id="cd02968">
    <property type="entry name" value="SCO"/>
    <property type="match status" value="1"/>
</dbReference>
<evidence type="ECO:0000256" key="2">
    <source>
        <dbReference type="ARBA" id="ARBA00023008"/>
    </source>
</evidence>
<dbReference type="InterPro" id="IPR036249">
    <property type="entry name" value="Thioredoxin-like_sf"/>
</dbReference>
<dbReference type="Gene3D" id="3.40.30.10">
    <property type="entry name" value="Glutaredoxin"/>
    <property type="match status" value="1"/>
</dbReference>
<evidence type="ECO:0000259" key="3">
    <source>
        <dbReference type="PROSITE" id="PS51352"/>
    </source>
</evidence>
<proteinExistence type="inferred from homology"/>
<organism evidence="4">
    <name type="scientific">hydrothermal vent metagenome</name>
    <dbReference type="NCBI Taxonomy" id="652676"/>
    <lineage>
        <taxon>unclassified sequences</taxon>
        <taxon>metagenomes</taxon>
        <taxon>ecological metagenomes</taxon>
    </lineage>
</organism>
<name>A0A160VFA8_9ZZZZ</name>